<evidence type="ECO:0000256" key="1">
    <source>
        <dbReference type="ARBA" id="ARBA00022723"/>
    </source>
</evidence>
<name>Q9E208_CHV9D</name>
<keyword evidence="3" id="KW-0460">Magnesium</keyword>
<dbReference type="InterPro" id="IPR034745">
    <property type="entry name" value="HSV_DUT"/>
</dbReference>
<evidence type="ECO:0000256" key="2">
    <source>
        <dbReference type="ARBA" id="ARBA00022801"/>
    </source>
</evidence>
<dbReference type="RefSeq" id="NP_077422.1">
    <property type="nucleotide sequence ID" value="NC_002686.2"/>
</dbReference>
<feature type="domain" description="dUTPase-like" evidence="5">
    <location>
        <begin position="231"/>
        <end position="341"/>
    </location>
</feature>
<dbReference type="Gene3D" id="2.70.40.10">
    <property type="match status" value="2"/>
</dbReference>
<accession>Q9E208</accession>
<evidence type="ECO:0000256" key="3">
    <source>
        <dbReference type="ARBA" id="ARBA00022842"/>
    </source>
</evidence>
<proteinExistence type="inferred from homology"/>
<dbReference type="HAMAP" id="MF_04031">
    <property type="entry name" value="HSV_DUT"/>
    <property type="match status" value="1"/>
</dbReference>
<evidence type="ECO:0000313" key="6">
    <source>
        <dbReference type="EMBL" id="AAG27245.1"/>
    </source>
</evidence>
<reference evidence="6 7" key="1">
    <citation type="journal article" date="2001" name="Virology">
        <title>The DNA sequence of the simian varicella virus genome.</title>
        <authorList>
            <person name="Gray W.L."/>
            <person name="Starnes H.B."/>
            <person name="White M.W."/>
            <person name="Mahalingam R."/>
        </authorList>
    </citation>
    <scope>NUCLEOTIDE SEQUENCE [LARGE SCALE GENOMIC DNA]</scope>
</reference>
<dbReference type="InterPro" id="IPR029054">
    <property type="entry name" value="dUTPase-like"/>
</dbReference>
<dbReference type="Pfam" id="PF00692">
    <property type="entry name" value="dUTPase"/>
    <property type="match status" value="1"/>
</dbReference>
<dbReference type="GO" id="GO:0004170">
    <property type="term" value="F:dUTP diphosphatase activity"/>
    <property type="evidence" value="ECO:0007669"/>
    <property type="project" value="InterPro"/>
</dbReference>
<keyword evidence="4" id="KW-0546">Nucleotide metabolism</keyword>
<dbReference type="SUPFAM" id="SSF51283">
    <property type="entry name" value="dUTPase-like"/>
    <property type="match status" value="2"/>
</dbReference>
<sequence length="395" mass="44918">MNNSKEQFEAMIAAAENRERTGILERRRQRNEYYRDEILLDVGMRNNSDFNCALDGDCGWNQPVVLWNRRKITLPSDEAMECGDFYIQRLDLGVKASTPNGYALLLLRCIHSNPDKNTDVFIANGVIDSGYRGRICAVLYYKKNVTIIRPGDLMVYLLPVKLATSYVLNVVYDNSLDPVLAEHMCVGKEKIAMKLFNDVNNAIKTGEQCIKSHCNYTETHVPIRLIFSNTLFKSKRVEDAGYDVCAPFEITVPARTTIRVTVPFIQRLNVNNMDAYIFGRSSKNVIGVIVLPTVWIWGSLCEFYIFNATSSNVIVKPGEKIAQVVLLEHRNQSVHIHKDIINNFEPFPSIIFGNHTIEKLNSPDVYPKWHFTTMFNYIAPPSDRGNKGFGSTDVE</sequence>
<evidence type="ECO:0000259" key="5">
    <source>
        <dbReference type="Pfam" id="PF00692"/>
    </source>
</evidence>
<keyword evidence="7" id="KW-1185">Reference proteome</keyword>
<keyword evidence="1" id="KW-0479">Metal-binding</keyword>
<organismHost>
    <name type="scientific">Chlorocebus aethiops</name>
    <name type="common">Green monkey</name>
    <name type="synonym">Cercopithecus aethiops</name>
    <dbReference type="NCBI Taxonomy" id="9534"/>
</organismHost>
<keyword evidence="2" id="KW-0378">Hydrolase</keyword>
<dbReference type="KEGG" id="vg:920554"/>
<dbReference type="InterPro" id="IPR036157">
    <property type="entry name" value="dUTPase-like_sf"/>
</dbReference>
<dbReference type="EMBL" id="AF275348">
    <property type="protein sequence ID" value="AAG27245.1"/>
    <property type="molecule type" value="Genomic_DNA"/>
</dbReference>
<evidence type="ECO:0000313" key="7">
    <source>
        <dbReference type="Proteomes" id="UP000159358"/>
    </source>
</evidence>
<dbReference type="GO" id="GO:0046872">
    <property type="term" value="F:metal ion binding"/>
    <property type="evidence" value="ECO:0007669"/>
    <property type="project" value="UniProtKB-KW"/>
</dbReference>
<dbReference type="GeneID" id="920554"/>
<protein>
    <submittedName>
        <fullName evidence="6">dUTPase</fullName>
    </submittedName>
</protein>
<dbReference type="GO" id="GO:0046080">
    <property type="term" value="P:dUTP metabolic process"/>
    <property type="evidence" value="ECO:0007669"/>
    <property type="project" value="InterPro"/>
</dbReference>
<dbReference type="Proteomes" id="UP000159358">
    <property type="component" value="Segment"/>
</dbReference>
<evidence type="ECO:0000256" key="4">
    <source>
        <dbReference type="ARBA" id="ARBA00023080"/>
    </source>
</evidence>
<organism evidence="6 7">
    <name type="scientific">Cercopithecine herpesvirus 9 (strain DHV)</name>
    <name type="common">CeHV-9</name>
    <name type="synonym">Simian varicella virus</name>
    <dbReference type="NCBI Taxonomy" id="36348"/>
    <lineage>
        <taxon>Viruses</taxon>
        <taxon>Duplodnaviria</taxon>
        <taxon>Heunggongvirae</taxon>
        <taxon>Peploviricota</taxon>
        <taxon>Herviviricetes</taxon>
        <taxon>Herpesvirales</taxon>
        <taxon>Orthoherpesviridae</taxon>
        <taxon>Alphaherpesvirinae</taxon>
        <taxon>Varicellovirus</taxon>
        <taxon>Varicellovirus cercopithecinealpha9</taxon>
    </lineage>
</organism>